<name>A0A511Y7U8_9FLAO</name>
<comment type="caution">
    <text evidence="1">The sequence shown here is derived from an EMBL/GenBank/DDBJ whole genome shotgun (WGS) entry which is preliminary data.</text>
</comment>
<evidence type="ECO:0000313" key="2">
    <source>
        <dbReference type="Proteomes" id="UP000321150"/>
    </source>
</evidence>
<organism evidence="1 2">
    <name type="scientific">Chryseobacterium lathyri</name>
    <dbReference type="NCBI Taxonomy" id="395933"/>
    <lineage>
        <taxon>Bacteria</taxon>
        <taxon>Pseudomonadati</taxon>
        <taxon>Bacteroidota</taxon>
        <taxon>Flavobacteriia</taxon>
        <taxon>Flavobacteriales</taxon>
        <taxon>Weeksellaceae</taxon>
        <taxon>Chryseobacterium group</taxon>
        <taxon>Chryseobacterium</taxon>
    </lineage>
</organism>
<protein>
    <submittedName>
        <fullName evidence="1">Uncharacterized protein</fullName>
    </submittedName>
</protein>
<reference evidence="1 2" key="1">
    <citation type="submission" date="2019-07" db="EMBL/GenBank/DDBJ databases">
        <title>Whole genome shotgun sequence of Chryseobacterium lathyri NBRC 105250.</title>
        <authorList>
            <person name="Hosoyama A."/>
            <person name="Uohara A."/>
            <person name="Ohji S."/>
            <person name="Ichikawa N."/>
        </authorList>
    </citation>
    <scope>NUCLEOTIDE SEQUENCE [LARGE SCALE GENOMIC DNA]</scope>
    <source>
        <strain evidence="1 2">NBRC 105250</strain>
    </source>
</reference>
<accession>A0A511Y7U8</accession>
<dbReference type="OrthoDB" id="1495367at2"/>
<sequence>MVSIDLYKQEVKELTELLRNEWDDVRSVAEQNDLSPTNTFLLSFIEDEDENETCLFFNTEKGLYLYEKNEDKISFKKVESSDVEKDFPQVKVVEDLENFDSW</sequence>
<dbReference type="Proteomes" id="UP000321150">
    <property type="component" value="Unassembled WGS sequence"/>
</dbReference>
<dbReference type="AlphaFoldDB" id="A0A511Y7U8"/>
<gene>
    <name evidence="1" type="ORF">CLA01_13380</name>
</gene>
<dbReference type="RefSeq" id="WP_111959524.1">
    <property type="nucleotide sequence ID" value="NZ_BJYI01000004.1"/>
</dbReference>
<dbReference type="EMBL" id="BJYI01000004">
    <property type="protein sequence ID" value="GEN71266.1"/>
    <property type="molecule type" value="Genomic_DNA"/>
</dbReference>
<proteinExistence type="predicted"/>
<evidence type="ECO:0000313" key="1">
    <source>
        <dbReference type="EMBL" id="GEN71266.1"/>
    </source>
</evidence>